<evidence type="ECO:0000313" key="3">
    <source>
        <dbReference type="Ensembl" id="ENSCLMP00005017227.1"/>
    </source>
</evidence>
<feature type="compositionally biased region" description="Polar residues" evidence="1">
    <location>
        <begin position="1"/>
        <end position="12"/>
    </location>
</feature>
<proteinExistence type="predicted"/>
<evidence type="ECO:0000313" key="4">
    <source>
        <dbReference type="Proteomes" id="UP000694565"/>
    </source>
</evidence>
<sequence length="138" mass="16200">KYINRVSTQTGPNRPLQAPTGPNKLQQAHRATADTNRHQQTSTGPYRPKQVPYKPLQAPTDHNRPQQVHFTHLYLYFYHMTLYRVCVCVSRRLLMCLVPMLLLPFPLCMKQFKDVHHTCPCCREVLHVEQKRCCQCRT</sequence>
<evidence type="ECO:0000259" key="2">
    <source>
        <dbReference type="Pfam" id="PF10601"/>
    </source>
</evidence>
<keyword evidence="4" id="KW-1185">Reference proteome</keyword>
<dbReference type="InterPro" id="IPR006629">
    <property type="entry name" value="LITAF"/>
</dbReference>
<dbReference type="Proteomes" id="UP000694565">
    <property type="component" value="Unplaced"/>
</dbReference>
<dbReference type="Ensembl" id="ENSCLMT00005018232.1">
    <property type="protein sequence ID" value="ENSCLMP00005017227.1"/>
    <property type="gene ID" value="ENSCLMG00005008861.1"/>
</dbReference>
<organism evidence="3 4">
    <name type="scientific">Cyclopterus lumpus</name>
    <name type="common">Lumpsucker</name>
    <dbReference type="NCBI Taxonomy" id="8103"/>
    <lineage>
        <taxon>Eukaryota</taxon>
        <taxon>Metazoa</taxon>
        <taxon>Chordata</taxon>
        <taxon>Craniata</taxon>
        <taxon>Vertebrata</taxon>
        <taxon>Euteleostomi</taxon>
        <taxon>Actinopterygii</taxon>
        <taxon>Neopterygii</taxon>
        <taxon>Teleostei</taxon>
        <taxon>Neoteleostei</taxon>
        <taxon>Acanthomorphata</taxon>
        <taxon>Eupercaria</taxon>
        <taxon>Perciformes</taxon>
        <taxon>Cottioidei</taxon>
        <taxon>Cottales</taxon>
        <taxon>Cyclopteridae</taxon>
        <taxon>Cyclopterus</taxon>
    </lineage>
</organism>
<feature type="region of interest" description="Disordered" evidence="1">
    <location>
        <begin position="1"/>
        <end position="62"/>
    </location>
</feature>
<protein>
    <recommendedName>
        <fullName evidence="2">LITAF domain-containing protein</fullName>
    </recommendedName>
</protein>
<evidence type="ECO:0000256" key="1">
    <source>
        <dbReference type="SAM" id="MobiDB-lite"/>
    </source>
</evidence>
<reference evidence="3" key="1">
    <citation type="submission" date="2025-08" db="UniProtKB">
        <authorList>
            <consortium name="Ensembl"/>
        </authorList>
    </citation>
    <scope>IDENTIFICATION</scope>
</reference>
<feature type="domain" description="LITAF" evidence="2">
    <location>
        <begin position="93"/>
        <end position="128"/>
    </location>
</feature>
<reference evidence="3" key="2">
    <citation type="submission" date="2025-09" db="UniProtKB">
        <authorList>
            <consortium name="Ensembl"/>
        </authorList>
    </citation>
    <scope>IDENTIFICATION</scope>
</reference>
<name>A0A8C2XDB3_CYCLU</name>
<dbReference type="AlphaFoldDB" id="A0A8C2XDB3"/>
<dbReference type="Pfam" id="PF10601">
    <property type="entry name" value="zf-LITAF-like"/>
    <property type="match status" value="1"/>
</dbReference>
<accession>A0A8C2XDB3</accession>